<dbReference type="Gene3D" id="1.20.1250.20">
    <property type="entry name" value="MFS general substrate transporter like domains"/>
    <property type="match status" value="2"/>
</dbReference>
<dbReference type="PANTHER" id="PTHR11360">
    <property type="entry name" value="MONOCARBOXYLATE TRANSPORTER"/>
    <property type="match status" value="1"/>
</dbReference>
<organism evidence="4 5">
    <name type="scientific">Elsinoe batatas</name>
    <dbReference type="NCBI Taxonomy" id="2601811"/>
    <lineage>
        <taxon>Eukaryota</taxon>
        <taxon>Fungi</taxon>
        <taxon>Dikarya</taxon>
        <taxon>Ascomycota</taxon>
        <taxon>Pezizomycotina</taxon>
        <taxon>Dothideomycetes</taxon>
        <taxon>Dothideomycetidae</taxon>
        <taxon>Myriangiales</taxon>
        <taxon>Elsinoaceae</taxon>
        <taxon>Elsinoe</taxon>
    </lineage>
</organism>
<dbReference type="PANTHER" id="PTHR11360:SF156">
    <property type="entry name" value="MONOCARBOXYLATE TRANSPORTER, PUTATIVE (AFU_ORTHOLOGUE AFUA_4G14260)-RELATED"/>
    <property type="match status" value="1"/>
</dbReference>
<dbReference type="OrthoDB" id="2213137at2759"/>
<keyword evidence="3" id="KW-1133">Transmembrane helix</keyword>
<keyword evidence="3" id="KW-0472">Membrane</keyword>
<proteinExistence type="inferred from homology"/>
<comment type="similarity">
    <text evidence="2">Belongs to the major facilitator superfamily. Monocarboxylate porter (TC 2.A.1.13) family.</text>
</comment>
<dbReference type="Pfam" id="PF07690">
    <property type="entry name" value="MFS_1"/>
    <property type="match status" value="1"/>
</dbReference>
<name>A0A8K0L4N3_9PEZI</name>
<dbReference type="EMBL" id="JAESVG020000003">
    <property type="protein sequence ID" value="KAG8629107.1"/>
    <property type="molecule type" value="Genomic_DNA"/>
</dbReference>
<feature type="transmembrane region" description="Helical" evidence="3">
    <location>
        <begin position="79"/>
        <end position="102"/>
    </location>
</feature>
<sequence length="455" mass="49115">MAQPSTAIELADRSVGGNEIELEQRTRTRLPTSRWTGRHLKVLVSCSVLQLPVWGFAMTYGIFQEYYQSNWTFQGNKDIAGIIGTTSNGVMYLSMPFLFALLSRRWARYRRMTAVAGIILACLSFLLSSFSTKVWQLVITQGVLSALGCALIYSPTTLSLSENFDSSNRALALGIVLSSKNIVGTACPFLLHYLLSNYSITLVLRIWTAIALVSSLPCLLMPMHSLSYDPQLPVRARNIPWAFLRHPAIYIHASATLLQSSGYGLPQTYLTTYASTVALSPTSATLLLTLFNAPGIISSSFFGFLSDNRRFRLSASATAFISAFTSALAVFCFWGSSSGSNNAMVLLSLFAAIYGFFAGGYSATWGGMIKEMEQESADRNEAVDNGVVYGLLNGARGVGYTAGGLIGVQLLKVGEDSNMVGAGYGSIYGPLIVYTGLATVCGGWGITRSLGSLLR</sequence>
<dbReference type="GO" id="GO:0016020">
    <property type="term" value="C:membrane"/>
    <property type="evidence" value="ECO:0007669"/>
    <property type="project" value="UniProtKB-SubCell"/>
</dbReference>
<gene>
    <name evidence="4" type="ORF">KVT40_002972</name>
</gene>
<dbReference type="Proteomes" id="UP000809789">
    <property type="component" value="Unassembled WGS sequence"/>
</dbReference>
<feature type="transmembrane region" description="Helical" evidence="3">
    <location>
        <begin position="170"/>
        <end position="194"/>
    </location>
</feature>
<feature type="transmembrane region" description="Helical" evidence="3">
    <location>
        <begin position="42"/>
        <end position="63"/>
    </location>
</feature>
<protein>
    <recommendedName>
        <fullName evidence="6">MFS general substrate transporter</fullName>
    </recommendedName>
</protein>
<feature type="transmembrane region" description="Helical" evidence="3">
    <location>
        <begin position="343"/>
        <end position="363"/>
    </location>
</feature>
<feature type="transmembrane region" description="Helical" evidence="3">
    <location>
        <begin position="206"/>
        <end position="226"/>
    </location>
</feature>
<evidence type="ECO:0000256" key="3">
    <source>
        <dbReference type="SAM" id="Phobius"/>
    </source>
</evidence>
<evidence type="ECO:0000256" key="1">
    <source>
        <dbReference type="ARBA" id="ARBA00004141"/>
    </source>
</evidence>
<dbReference type="AlphaFoldDB" id="A0A8K0L4N3"/>
<feature type="transmembrane region" description="Helical" evidence="3">
    <location>
        <begin position="114"/>
        <end position="132"/>
    </location>
</feature>
<evidence type="ECO:0000313" key="5">
    <source>
        <dbReference type="Proteomes" id="UP000809789"/>
    </source>
</evidence>
<comment type="subcellular location">
    <subcellularLocation>
        <location evidence="1">Membrane</location>
        <topology evidence="1">Multi-pass membrane protein</topology>
    </subcellularLocation>
</comment>
<dbReference type="InterPro" id="IPR036259">
    <property type="entry name" value="MFS_trans_sf"/>
</dbReference>
<feature type="transmembrane region" description="Helical" evidence="3">
    <location>
        <begin position="285"/>
        <end position="305"/>
    </location>
</feature>
<comment type="caution">
    <text evidence="4">The sequence shown here is derived from an EMBL/GenBank/DDBJ whole genome shotgun (WGS) entry which is preliminary data.</text>
</comment>
<evidence type="ECO:0000256" key="2">
    <source>
        <dbReference type="ARBA" id="ARBA00006727"/>
    </source>
</evidence>
<dbReference type="SUPFAM" id="SSF103473">
    <property type="entry name" value="MFS general substrate transporter"/>
    <property type="match status" value="1"/>
</dbReference>
<dbReference type="GO" id="GO:0022857">
    <property type="term" value="F:transmembrane transporter activity"/>
    <property type="evidence" value="ECO:0007669"/>
    <property type="project" value="InterPro"/>
</dbReference>
<dbReference type="InterPro" id="IPR050327">
    <property type="entry name" value="Proton-linked_MCT"/>
</dbReference>
<evidence type="ECO:0000313" key="4">
    <source>
        <dbReference type="EMBL" id="KAG8629107.1"/>
    </source>
</evidence>
<keyword evidence="3" id="KW-0812">Transmembrane</keyword>
<dbReference type="InterPro" id="IPR011701">
    <property type="entry name" value="MFS"/>
</dbReference>
<feature type="transmembrane region" description="Helical" evidence="3">
    <location>
        <begin position="317"/>
        <end position="337"/>
    </location>
</feature>
<keyword evidence="5" id="KW-1185">Reference proteome</keyword>
<accession>A0A8K0L4N3</accession>
<evidence type="ECO:0008006" key="6">
    <source>
        <dbReference type="Google" id="ProtNLM"/>
    </source>
</evidence>
<reference evidence="4" key="1">
    <citation type="submission" date="2021-07" db="EMBL/GenBank/DDBJ databases">
        <title>Elsinoe batatas strain:CRI-CJ2 Genome sequencing and assembly.</title>
        <authorList>
            <person name="Huang L."/>
        </authorList>
    </citation>
    <scope>NUCLEOTIDE SEQUENCE</scope>
    <source>
        <strain evidence="4">CRI-CJ2</strain>
    </source>
</reference>